<dbReference type="PANTHER" id="PTHR43215">
    <property type="entry name" value="RADIAL SPOKE HEAD 1 HOMOLOG"/>
    <property type="match status" value="1"/>
</dbReference>
<evidence type="ECO:0000256" key="1">
    <source>
        <dbReference type="ARBA" id="ARBA00022737"/>
    </source>
</evidence>
<organism evidence="2 3">
    <name type="scientific">Cystoisospora suis</name>
    <dbReference type="NCBI Taxonomy" id="483139"/>
    <lineage>
        <taxon>Eukaryota</taxon>
        <taxon>Sar</taxon>
        <taxon>Alveolata</taxon>
        <taxon>Apicomplexa</taxon>
        <taxon>Conoidasida</taxon>
        <taxon>Coccidia</taxon>
        <taxon>Eucoccidiorida</taxon>
        <taxon>Eimeriorina</taxon>
        <taxon>Sarcocystidae</taxon>
        <taxon>Cystoisospora</taxon>
    </lineage>
</organism>
<keyword evidence="3" id="KW-1185">Reference proteome</keyword>
<dbReference type="RefSeq" id="XP_067916953.1">
    <property type="nucleotide sequence ID" value="XM_068071074.1"/>
</dbReference>
<dbReference type="SMART" id="SM00698">
    <property type="entry name" value="MORN"/>
    <property type="match status" value="5"/>
</dbReference>
<dbReference type="SUPFAM" id="SSF82185">
    <property type="entry name" value="Histone H3 K4-specific methyltransferase SET7/9 N-terminal domain"/>
    <property type="match status" value="3"/>
</dbReference>
<dbReference type="EMBL" id="MIGC01009073">
    <property type="protein sequence ID" value="PHJ15219.1"/>
    <property type="molecule type" value="Genomic_DNA"/>
</dbReference>
<sequence>MENSDEETELPKYTIVTDAGKSHSSREYTGFGAATYRYDEDKIEKFEGHYVNGVREGKGAYWYWNGDSYEGDFQQNKKSGIGLATYKEQPPEDREDEPVNPSLDRYAKYLGHFREGKRDECGAMRYPNGDVYVGEWSNGLKSGFGRYKFAADKSQLIGTWQHGRLKHGRWQLPSGIYYTGMFKRNKPCGKGVWVFPNGNQVIGEYIQKVREPEDLEVPKEDEKEEEEALPPEELLQIESVEFVCKSCTSVRE</sequence>
<keyword evidence="1" id="KW-0677">Repeat</keyword>
<comment type="caution">
    <text evidence="2">The sequence shown here is derived from an EMBL/GenBank/DDBJ whole genome shotgun (WGS) entry which is preliminary data.</text>
</comment>
<dbReference type="Gene3D" id="2.20.110.10">
    <property type="entry name" value="Histone H3 K4-specific methyltransferase SET7/9 N-terminal domain"/>
    <property type="match status" value="2"/>
</dbReference>
<gene>
    <name evidence="2" type="ORF">CSUI_010973</name>
</gene>
<dbReference type="AlphaFoldDB" id="A0A2C6KDD0"/>
<reference evidence="2 3" key="1">
    <citation type="journal article" date="2017" name="Int. J. Parasitol.">
        <title>The genome of the protozoan parasite Cystoisospora suis and a reverse vaccinology approach to identify vaccine candidates.</title>
        <authorList>
            <person name="Palmieri N."/>
            <person name="Shrestha A."/>
            <person name="Ruttkowski B."/>
            <person name="Beck T."/>
            <person name="Vogl C."/>
            <person name="Tomley F."/>
            <person name="Blake D.P."/>
            <person name="Joachim A."/>
        </authorList>
    </citation>
    <scope>NUCLEOTIDE SEQUENCE [LARGE SCALE GENOMIC DNA]</scope>
    <source>
        <strain evidence="2 3">Wien I</strain>
    </source>
</reference>
<dbReference type="OrthoDB" id="270720at2759"/>
<accession>A0A2C6KDD0</accession>
<protein>
    <submittedName>
        <fullName evidence="2">Morn repeat-containing protein</fullName>
    </submittedName>
</protein>
<proteinExistence type="predicted"/>
<evidence type="ECO:0000313" key="2">
    <source>
        <dbReference type="EMBL" id="PHJ15219.1"/>
    </source>
</evidence>
<dbReference type="VEuPathDB" id="ToxoDB:CSUI_010973"/>
<dbReference type="PANTHER" id="PTHR43215:SF14">
    <property type="entry name" value="RADIAL SPOKE HEAD 1 HOMOLOG"/>
    <property type="match status" value="1"/>
</dbReference>
<dbReference type="InterPro" id="IPR003409">
    <property type="entry name" value="MORN"/>
</dbReference>
<dbReference type="Proteomes" id="UP000221165">
    <property type="component" value="Unassembled WGS sequence"/>
</dbReference>
<dbReference type="GeneID" id="94434285"/>
<dbReference type="Pfam" id="PF02493">
    <property type="entry name" value="MORN"/>
    <property type="match status" value="5"/>
</dbReference>
<evidence type="ECO:0000313" key="3">
    <source>
        <dbReference type="Proteomes" id="UP000221165"/>
    </source>
</evidence>
<name>A0A2C6KDD0_9APIC</name>